<keyword evidence="4" id="KW-0472">Membrane</keyword>
<accession>A0A8R7VFT6</accession>
<reference evidence="6" key="2">
    <citation type="submission" date="2022-06" db="UniProtKB">
        <authorList>
            <consortium name="EnsemblPlants"/>
        </authorList>
    </citation>
    <scope>IDENTIFICATION</scope>
</reference>
<feature type="transmembrane region" description="Helical" evidence="4">
    <location>
        <begin position="137"/>
        <end position="159"/>
    </location>
</feature>
<name>A0A8R7VFT6_TRIUA</name>
<organism evidence="6 7">
    <name type="scientific">Triticum urartu</name>
    <name type="common">Red wild einkorn</name>
    <name type="synonym">Crithodium urartu</name>
    <dbReference type="NCBI Taxonomy" id="4572"/>
    <lineage>
        <taxon>Eukaryota</taxon>
        <taxon>Viridiplantae</taxon>
        <taxon>Streptophyta</taxon>
        <taxon>Embryophyta</taxon>
        <taxon>Tracheophyta</taxon>
        <taxon>Spermatophyta</taxon>
        <taxon>Magnoliopsida</taxon>
        <taxon>Liliopsida</taxon>
        <taxon>Poales</taxon>
        <taxon>Poaceae</taxon>
        <taxon>BOP clade</taxon>
        <taxon>Pooideae</taxon>
        <taxon>Triticodae</taxon>
        <taxon>Triticeae</taxon>
        <taxon>Triticinae</taxon>
        <taxon>Triticum</taxon>
    </lineage>
</organism>
<dbReference type="GO" id="GO:0008270">
    <property type="term" value="F:zinc ion binding"/>
    <property type="evidence" value="ECO:0007669"/>
    <property type="project" value="UniProtKB-KW"/>
</dbReference>
<evidence type="ECO:0000259" key="5">
    <source>
        <dbReference type="Pfam" id="PF06839"/>
    </source>
</evidence>
<feature type="domain" description="GRF-type" evidence="5">
    <location>
        <begin position="36"/>
        <end position="73"/>
    </location>
</feature>
<evidence type="ECO:0000256" key="1">
    <source>
        <dbReference type="ARBA" id="ARBA00022723"/>
    </source>
</evidence>
<keyword evidence="1" id="KW-0479">Metal-binding</keyword>
<dbReference type="EnsemblPlants" id="TuG1812S0003177300.01.T01">
    <property type="protein sequence ID" value="TuG1812S0003177300.01.T01"/>
    <property type="gene ID" value="TuG1812S0003177300.01"/>
</dbReference>
<keyword evidence="3" id="KW-0862">Zinc</keyword>
<evidence type="ECO:0000256" key="4">
    <source>
        <dbReference type="SAM" id="Phobius"/>
    </source>
</evidence>
<keyword evidence="4" id="KW-1133">Transmembrane helix</keyword>
<evidence type="ECO:0000313" key="7">
    <source>
        <dbReference type="Proteomes" id="UP000015106"/>
    </source>
</evidence>
<protein>
    <recommendedName>
        <fullName evidence="5">GRF-type domain-containing protein</fullName>
    </recommendedName>
</protein>
<keyword evidence="7" id="KW-1185">Reference proteome</keyword>
<dbReference type="Proteomes" id="UP000015106">
    <property type="component" value="Unassembled WGS sequence"/>
</dbReference>
<keyword evidence="2" id="KW-0863">Zinc-finger</keyword>
<dbReference type="AlphaFoldDB" id="A0A8R7VFT6"/>
<dbReference type="InterPro" id="IPR010666">
    <property type="entry name" value="Znf_GRF"/>
</dbReference>
<sequence>MILRASQPSPVELVLPESMSASSSSSGFEQLPPLISCPQCGDRVFTWIAQAGQNAGVRFYKCVNKDSGVCNYMRTKDEYLAELSYHLGAAQQPVHGSSQAGSYLNRRVRVGEQLRSAPAVTQVFRARPWVNQGGTSAAALCVLVFLDGAILFVGVLILLELVKVVFLLSR</sequence>
<keyword evidence="4" id="KW-0812">Transmembrane</keyword>
<proteinExistence type="predicted"/>
<dbReference type="Gramene" id="TuG1812S0003177300.01.T01">
    <property type="protein sequence ID" value="TuG1812S0003177300.01.T01"/>
    <property type="gene ID" value="TuG1812S0003177300.01"/>
</dbReference>
<evidence type="ECO:0000313" key="6">
    <source>
        <dbReference type="EnsemblPlants" id="TuG1812S0003177300.01.T01"/>
    </source>
</evidence>
<dbReference type="Pfam" id="PF06839">
    <property type="entry name" value="Zn_ribbon_GRF"/>
    <property type="match status" value="1"/>
</dbReference>
<evidence type="ECO:0000256" key="3">
    <source>
        <dbReference type="ARBA" id="ARBA00022833"/>
    </source>
</evidence>
<reference evidence="7" key="1">
    <citation type="journal article" date="2013" name="Nature">
        <title>Draft genome of the wheat A-genome progenitor Triticum urartu.</title>
        <authorList>
            <person name="Ling H.Q."/>
            <person name="Zhao S."/>
            <person name="Liu D."/>
            <person name="Wang J."/>
            <person name="Sun H."/>
            <person name="Zhang C."/>
            <person name="Fan H."/>
            <person name="Li D."/>
            <person name="Dong L."/>
            <person name="Tao Y."/>
            <person name="Gao C."/>
            <person name="Wu H."/>
            <person name="Li Y."/>
            <person name="Cui Y."/>
            <person name="Guo X."/>
            <person name="Zheng S."/>
            <person name="Wang B."/>
            <person name="Yu K."/>
            <person name="Liang Q."/>
            <person name="Yang W."/>
            <person name="Lou X."/>
            <person name="Chen J."/>
            <person name="Feng M."/>
            <person name="Jian J."/>
            <person name="Zhang X."/>
            <person name="Luo G."/>
            <person name="Jiang Y."/>
            <person name="Liu J."/>
            <person name="Wang Z."/>
            <person name="Sha Y."/>
            <person name="Zhang B."/>
            <person name="Wu H."/>
            <person name="Tang D."/>
            <person name="Shen Q."/>
            <person name="Xue P."/>
            <person name="Zou S."/>
            <person name="Wang X."/>
            <person name="Liu X."/>
            <person name="Wang F."/>
            <person name="Yang Y."/>
            <person name="An X."/>
            <person name="Dong Z."/>
            <person name="Zhang K."/>
            <person name="Zhang X."/>
            <person name="Luo M.C."/>
            <person name="Dvorak J."/>
            <person name="Tong Y."/>
            <person name="Wang J."/>
            <person name="Yang H."/>
            <person name="Li Z."/>
            <person name="Wang D."/>
            <person name="Zhang A."/>
            <person name="Wang J."/>
        </authorList>
    </citation>
    <scope>NUCLEOTIDE SEQUENCE</scope>
    <source>
        <strain evidence="7">cv. G1812</strain>
    </source>
</reference>
<evidence type="ECO:0000256" key="2">
    <source>
        <dbReference type="ARBA" id="ARBA00022771"/>
    </source>
</evidence>